<dbReference type="InterPro" id="IPR011356">
    <property type="entry name" value="Leucine_aapep/pepB"/>
</dbReference>
<protein>
    <recommendedName>
        <fullName evidence="9">Probable cytosol aminopeptidase</fullName>
        <ecNumber evidence="9">3.4.11.1</ecNumber>
    </recommendedName>
    <alternativeName>
        <fullName evidence="9">Leucine aminopeptidase</fullName>
        <shortName evidence="9">LAP</shortName>
        <ecNumber evidence="9">3.4.11.10</ecNumber>
    </alternativeName>
    <alternativeName>
        <fullName evidence="9">Leucyl aminopeptidase</fullName>
    </alternativeName>
</protein>
<feature type="binding site" evidence="9">
    <location>
        <position position="294"/>
    </location>
    <ligand>
        <name>Mn(2+)</name>
        <dbReference type="ChEBI" id="CHEBI:29035"/>
        <label>2</label>
    </ligand>
</feature>
<dbReference type="CDD" id="cd00433">
    <property type="entry name" value="Peptidase_M17"/>
    <property type="match status" value="1"/>
</dbReference>
<gene>
    <name evidence="9" type="primary">pepA</name>
    <name evidence="11" type="ORF">D9V68_01865</name>
</gene>
<evidence type="ECO:0000256" key="8">
    <source>
        <dbReference type="ARBA" id="ARBA00023211"/>
    </source>
</evidence>
<dbReference type="InterPro" id="IPR043472">
    <property type="entry name" value="Macro_dom-like"/>
</dbReference>
<comment type="cofactor">
    <cofactor evidence="9">
        <name>Mn(2+)</name>
        <dbReference type="ChEBI" id="CHEBI:29035"/>
    </cofactor>
    <text evidence="9">Binds 2 manganese ions per subunit.</text>
</comment>
<evidence type="ECO:0000256" key="1">
    <source>
        <dbReference type="ARBA" id="ARBA00000135"/>
    </source>
</evidence>
<dbReference type="InterPro" id="IPR023042">
    <property type="entry name" value="Peptidase_M17_leu_NH2_pept"/>
</dbReference>
<dbReference type="PANTHER" id="PTHR11963">
    <property type="entry name" value="LEUCINE AMINOPEPTIDASE-RELATED"/>
    <property type="match status" value="1"/>
</dbReference>
<dbReference type="GO" id="GO:0006508">
    <property type="term" value="P:proteolysis"/>
    <property type="evidence" value="ECO:0007669"/>
    <property type="project" value="UniProtKB-KW"/>
</dbReference>
<dbReference type="GO" id="GO:0070006">
    <property type="term" value="F:metalloaminopeptidase activity"/>
    <property type="evidence" value="ECO:0007669"/>
    <property type="project" value="InterPro"/>
</dbReference>
<organism evidence="11 12">
    <name type="scientific">Buchnera aphidicola</name>
    <name type="common">Hyperomyzus lactucae</name>
    <dbReference type="NCBI Taxonomy" id="1241860"/>
    <lineage>
        <taxon>Bacteria</taxon>
        <taxon>Pseudomonadati</taxon>
        <taxon>Pseudomonadota</taxon>
        <taxon>Gammaproteobacteria</taxon>
        <taxon>Enterobacterales</taxon>
        <taxon>Erwiniaceae</taxon>
        <taxon>Buchnera</taxon>
    </lineage>
</organism>
<accession>A0A4D6XUV4</accession>
<dbReference type="InterPro" id="IPR008283">
    <property type="entry name" value="Peptidase_M17_N"/>
</dbReference>
<dbReference type="InterPro" id="IPR000819">
    <property type="entry name" value="Peptidase_M17_C"/>
</dbReference>
<comment type="function">
    <text evidence="9">Presumably involved in the processing and regular turnover of intracellular proteins. Catalyzes the removal of unsubstituted N-terminal amino acids from various peptides.</text>
</comment>
<dbReference type="SUPFAM" id="SSF52949">
    <property type="entry name" value="Macro domain-like"/>
    <property type="match status" value="1"/>
</dbReference>
<dbReference type="Proteomes" id="UP000298738">
    <property type="component" value="Chromosome"/>
</dbReference>
<sequence>MNFFIKHCNLDQEKTDCIIVGIFELCKLSISADYLDKCSDGYITNLIKLGDITGKIGDTLMLYNIPKVFSPRILLVGCGKKDDISRSCFKKILKSTTNVLKKTSIKNIIYSFTELNIKIYNNNIYWIIRSIVLSLKEFSYKFLKINSTTKKSINLDLITLNFFKKNDLFVGKIALKHALAIDKGITSAKNISNLPPNICNPFYLSCQAQKLAQRYKNNVLVEVVDIKQMKSLKMNAYVAVGDGAKNKPFMSIIKYSSNNVANNKVIALVGKGLTFDSGGISIKPALNMHEMKYDMCGAAAVYGTLIMASELQLPLTIIGILAGCENMPGGNSFRPGDVLTTMSGQTVEVLNTDAEGRLVLSDVLTYLERFSPNIVIDIATLTGACVTALGESVSGLFTNNEDLAFELNKASQETDDKIWRLPLFPEYQKELRSTIADFTNVGKGKAGAITAACFLENFTKKYNWAHLDIAGTAWKSNKNEGATGRPVELLCQFLLNQSNYIYS</sequence>
<feature type="binding site" evidence="9">
    <location>
        <position position="276"/>
    </location>
    <ligand>
        <name>Mn(2+)</name>
        <dbReference type="ChEBI" id="CHEBI:29035"/>
        <label>1</label>
    </ligand>
</feature>
<keyword evidence="4 9" id="KW-0031">Aminopeptidase</keyword>
<reference evidence="11 12" key="2">
    <citation type="submission" date="2019-05" db="EMBL/GenBank/DDBJ databases">
        <title>Genome evolution of the obligate endosymbiont Buchnera aphidicola.</title>
        <authorList>
            <person name="Moran N.A."/>
        </authorList>
    </citation>
    <scope>NUCLEOTIDE SEQUENCE [LARGE SCALE GENOMIC DNA]</scope>
    <source>
        <strain evidence="11 12">Hla</strain>
    </source>
</reference>
<dbReference type="Pfam" id="PF02789">
    <property type="entry name" value="Peptidase_M17_N"/>
    <property type="match status" value="1"/>
</dbReference>
<feature type="binding site" evidence="9">
    <location>
        <position position="276"/>
    </location>
    <ligand>
        <name>Mn(2+)</name>
        <dbReference type="ChEBI" id="CHEBI:29035"/>
        <label>2</label>
    </ligand>
</feature>
<comment type="catalytic activity">
    <reaction evidence="2 9">
        <text>Release of an N-terminal amino acid, preferentially leucine, but not glutamic or aspartic acids.</text>
        <dbReference type="EC" id="3.4.11.10"/>
    </reaction>
</comment>
<dbReference type="EMBL" id="CP034876">
    <property type="protein sequence ID" value="QCI21086.1"/>
    <property type="molecule type" value="Genomic_DNA"/>
</dbReference>
<feature type="active site" evidence="9">
    <location>
        <position position="283"/>
    </location>
</feature>
<keyword evidence="6 9" id="KW-0479">Metal-binding</keyword>
<comment type="catalytic activity">
    <reaction evidence="1 9">
        <text>Release of an N-terminal amino acid, Xaa-|-Yaa-, in which Xaa is preferably Leu, but may be other amino acids including Pro although not Arg or Lys, and Yaa may be Pro. Amino acid amides and methyl esters are also readily hydrolyzed, but rates on arylamides are exceedingly low.</text>
        <dbReference type="EC" id="3.4.11.1"/>
    </reaction>
</comment>
<dbReference type="FunFam" id="3.40.630.10:FF:000004">
    <property type="entry name" value="Probable cytosol aminopeptidase"/>
    <property type="match status" value="1"/>
</dbReference>
<dbReference type="PANTHER" id="PTHR11963:SF23">
    <property type="entry name" value="CYTOSOL AMINOPEPTIDASE"/>
    <property type="match status" value="1"/>
</dbReference>
<dbReference type="RefSeq" id="WP_158357793.1">
    <property type="nucleotide sequence ID" value="NZ_CP034876.1"/>
</dbReference>
<evidence type="ECO:0000256" key="5">
    <source>
        <dbReference type="ARBA" id="ARBA00022670"/>
    </source>
</evidence>
<feature type="binding site" evidence="9">
    <location>
        <position position="271"/>
    </location>
    <ligand>
        <name>Mn(2+)</name>
        <dbReference type="ChEBI" id="CHEBI:29035"/>
        <label>2</label>
    </ligand>
</feature>
<dbReference type="Pfam" id="PF00883">
    <property type="entry name" value="Peptidase_M17"/>
    <property type="match status" value="1"/>
</dbReference>
<keyword evidence="5 9" id="KW-0645">Protease</keyword>
<dbReference type="SUPFAM" id="SSF53187">
    <property type="entry name" value="Zn-dependent exopeptidases"/>
    <property type="match status" value="1"/>
</dbReference>
<evidence type="ECO:0000256" key="4">
    <source>
        <dbReference type="ARBA" id="ARBA00022438"/>
    </source>
</evidence>
<evidence type="ECO:0000259" key="10">
    <source>
        <dbReference type="PROSITE" id="PS00631"/>
    </source>
</evidence>
<keyword evidence="7 9" id="KW-0378">Hydrolase</keyword>
<dbReference type="EC" id="3.4.11.10" evidence="9"/>
<evidence type="ECO:0000256" key="2">
    <source>
        <dbReference type="ARBA" id="ARBA00000967"/>
    </source>
</evidence>
<keyword evidence="9" id="KW-0963">Cytoplasm</keyword>
<dbReference type="PROSITE" id="PS00631">
    <property type="entry name" value="CYTOSOL_AP"/>
    <property type="match status" value="1"/>
</dbReference>
<evidence type="ECO:0000313" key="12">
    <source>
        <dbReference type="Proteomes" id="UP000298738"/>
    </source>
</evidence>
<dbReference type="HAMAP" id="MF_00181">
    <property type="entry name" value="Cytosol_peptidase_M17"/>
    <property type="match status" value="1"/>
</dbReference>
<dbReference type="GO" id="GO:0005737">
    <property type="term" value="C:cytoplasm"/>
    <property type="evidence" value="ECO:0007669"/>
    <property type="project" value="UniProtKB-SubCell"/>
</dbReference>
<proteinExistence type="inferred from homology"/>
<comment type="similarity">
    <text evidence="3 9">Belongs to the peptidase M17 family.</text>
</comment>
<feature type="domain" description="Cytosol aminopeptidase" evidence="10">
    <location>
        <begin position="351"/>
        <end position="358"/>
    </location>
</feature>
<dbReference type="PRINTS" id="PR00481">
    <property type="entry name" value="LAMNOPPTDASE"/>
</dbReference>
<dbReference type="OrthoDB" id="9809354at2"/>
<dbReference type="AlphaFoldDB" id="A0A4D6XUV4"/>
<name>A0A4D6XUV4_9GAMM</name>
<dbReference type="GO" id="GO:0030145">
    <property type="term" value="F:manganese ion binding"/>
    <property type="evidence" value="ECO:0007669"/>
    <property type="project" value="UniProtKB-UniRule"/>
</dbReference>
<dbReference type="NCBIfam" id="NF002074">
    <property type="entry name" value="PRK00913.1-4"/>
    <property type="match status" value="1"/>
</dbReference>
<evidence type="ECO:0000256" key="9">
    <source>
        <dbReference type="HAMAP-Rule" id="MF_00181"/>
    </source>
</evidence>
<feature type="binding site" evidence="9">
    <location>
        <position position="355"/>
    </location>
    <ligand>
        <name>Mn(2+)</name>
        <dbReference type="ChEBI" id="CHEBI:29035"/>
        <label>1</label>
    </ligand>
</feature>
<dbReference type="Gene3D" id="3.40.220.10">
    <property type="entry name" value="Leucine Aminopeptidase, subunit E, domain 1"/>
    <property type="match status" value="1"/>
</dbReference>
<evidence type="ECO:0000256" key="7">
    <source>
        <dbReference type="ARBA" id="ARBA00022801"/>
    </source>
</evidence>
<feature type="active site" evidence="9">
    <location>
        <position position="357"/>
    </location>
</feature>
<evidence type="ECO:0000256" key="3">
    <source>
        <dbReference type="ARBA" id="ARBA00009528"/>
    </source>
</evidence>
<keyword evidence="8 9" id="KW-0464">Manganese</keyword>
<evidence type="ECO:0000256" key="6">
    <source>
        <dbReference type="ARBA" id="ARBA00022723"/>
    </source>
</evidence>
<feature type="binding site" evidence="9">
    <location>
        <position position="355"/>
    </location>
    <ligand>
        <name>Mn(2+)</name>
        <dbReference type="ChEBI" id="CHEBI:29035"/>
        <label>2</label>
    </ligand>
</feature>
<dbReference type="Gene3D" id="3.40.630.10">
    <property type="entry name" value="Zn peptidases"/>
    <property type="match status" value="1"/>
</dbReference>
<comment type="subcellular location">
    <subcellularLocation>
        <location evidence="9">Cytoplasm</location>
    </subcellularLocation>
</comment>
<feature type="binding site" evidence="9">
    <location>
        <position position="353"/>
    </location>
    <ligand>
        <name>Mn(2+)</name>
        <dbReference type="ChEBI" id="CHEBI:29035"/>
        <label>1</label>
    </ligand>
</feature>
<evidence type="ECO:0000313" key="11">
    <source>
        <dbReference type="EMBL" id="QCI21086.1"/>
    </source>
</evidence>
<dbReference type="EC" id="3.4.11.1" evidence="9"/>
<reference evidence="11 12" key="1">
    <citation type="submission" date="2018-12" db="EMBL/GenBank/DDBJ databases">
        <authorList>
            <person name="Chong R.A."/>
        </authorList>
    </citation>
    <scope>NUCLEOTIDE SEQUENCE [LARGE SCALE GENOMIC DNA]</scope>
    <source>
        <strain evidence="11 12">Hla</strain>
    </source>
</reference>